<reference evidence="2 3" key="1">
    <citation type="submission" date="2013-12" db="EMBL/GenBank/DDBJ databases">
        <title>Draft genome of the parsitic nematode Ancylostoma duodenale.</title>
        <authorList>
            <person name="Mitreva M."/>
        </authorList>
    </citation>
    <scope>NUCLEOTIDE SEQUENCE [LARGE SCALE GENOMIC DNA]</scope>
    <source>
        <strain evidence="2 3">Zhejiang</strain>
    </source>
</reference>
<dbReference type="PANTHER" id="PTHR47331">
    <property type="entry name" value="PHD-TYPE DOMAIN-CONTAINING PROTEIN"/>
    <property type="match status" value="1"/>
</dbReference>
<dbReference type="OrthoDB" id="8019190at2759"/>
<dbReference type="AlphaFoldDB" id="A0A0C2G568"/>
<organism evidence="2 3">
    <name type="scientific">Ancylostoma duodenale</name>
    <dbReference type="NCBI Taxonomy" id="51022"/>
    <lineage>
        <taxon>Eukaryota</taxon>
        <taxon>Metazoa</taxon>
        <taxon>Ecdysozoa</taxon>
        <taxon>Nematoda</taxon>
        <taxon>Chromadorea</taxon>
        <taxon>Rhabditida</taxon>
        <taxon>Rhabditina</taxon>
        <taxon>Rhabditomorpha</taxon>
        <taxon>Strongyloidea</taxon>
        <taxon>Ancylostomatidae</taxon>
        <taxon>Ancylostomatinae</taxon>
        <taxon>Ancylostoma</taxon>
    </lineage>
</organism>
<feature type="domain" description="Integrase catalytic" evidence="1">
    <location>
        <begin position="94"/>
        <end position="201"/>
    </location>
</feature>
<dbReference type="GO" id="GO:0003676">
    <property type="term" value="F:nucleic acid binding"/>
    <property type="evidence" value="ECO:0007669"/>
    <property type="project" value="InterPro"/>
</dbReference>
<keyword evidence="3" id="KW-1185">Reference proteome</keyword>
<dbReference type="PANTHER" id="PTHR47331:SF2">
    <property type="match status" value="1"/>
</dbReference>
<evidence type="ECO:0000313" key="2">
    <source>
        <dbReference type="EMBL" id="KIH52206.1"/>
    </source>
</evidence>
<protein>
    <recommendedName>
        <fullName evidence="1">Integrase catalytic domain-containing protein</fullName>
    </recommendedName>
</protein>
<sequence length="201" mass="23080">MAQAEMEQTSKNPILLVPGHPLTNMIIMYYHVKLFHAGQSHLVSALRERRQQGRFYPYPESPDLPAGRVSRSRPFQNIGLDHFGPILVRSQQSLRRFIARRGTPDLVLSDNAPTFKLGKEFIANDLAKMEHGPLLLQFTVDNDFRWNLITPYSPWKGGFYERLVGSVKACLKKSVQKQCLDIWMFETVGLATPRLCDMRNH</sequence>
<proteinExistence type="predicted"/>
<dbReference type="EMBL" id="KN744270">
    <property type="protein sequence ID" value="KIH52206.1"/>
    <property type="molecule type" value="Genomic_DNA"/>
</dbReference>
<dbReference type="Proteomes" id="UP000054047">
    <property type="component" value="Unassembled WGS sequence"/>
</dbReference>
<evidence type="ECO:0000259" key="1">
    <source>
        <dbReference type="PROSITE" id="PS50994"/>
    </source>
</evidence>
<dbReference type="GO" id="GO:0015074">
    <property type="term" value="P:DNA integration"/>
    <property type="evidence" value="ECO:0007669"/>
    <property type="project" value="InterPro"/>
</dbReference>
<evidence type="ECO:0000313" key="3">
    <source>
        <dbReference type="Proteomes" id="UP000054047"/>
    </source>
</evidence>
<dbReference type="PROSITE" id="PS50994">
    <property type="entry name" value="INTEGRASE"/>
    <property type="match status" value="1"/>
</dbReference>
<dbReference type="InterPro" id="IPR012337">
    <property type="entry name" value="RNaseH-like_sf"/>
</dbReference>
<dbReference type="InterPro" id="IPR036397">
    <property type="entry name" value="RNaseH_sf"/>
</dbReference>
<name>A0A0C2G568_9BILA</name>
<gene>
    <name evidence="2" type="ORF">ANCDUO_17694</name>
</gene>
<accession>A0A0C2G568</accession>
<dbReference type="InterPro" id="IPR001584">
    <property type="entry name" value="Integrase_cat-core"/>
</dbReference>
<dbReference type="SUPFAM" id="SSF53098">
    <property type="entry name" value="Ribonuclease H-like"/>
    <property type="match status" value="1"/>
</dbReference>
<dbReference type="Gene3D" id="3.30.420.10">
    <property type="entry name" value="Ribonuclease H-like superfamily/Ribonuclease H"/>
    <property type="match status" value="1"/>
</dbReference>